<dbReference type="AlphaFoldDB" id="A0A4R9M099"/>
<keyword evidence="2" id="KW-0808">Transferase</keyword>
<dbReference type="RefSeq" id="WP_135761332.1">
    <property type="nucleotide sequence ID" value="NZ_RQHW01000047.1"/>
</dbReference>
<feature type="domain" description="N-acetyltransferase" evidence="3">
    <location>
        <begin position="238"/>
        <end position="383"/>
    </location>
</feature>
<gene>
    <name evidence="4" type="ORF">EHS15_14850</name>
</gene>
<evidence type="ECO:0000313" key="4">
    <source>
        <dbReference type="EMBL" id="TGN18649.1"/>
    </source>
</evidence>
<keyword evidence="4" id="KW-0418">Kinase</keyword>
<evidence type="ECO:0000313" key="5">
    <source>
        <dbReference type="Proteomes" id="UP000298058"/>
    </source>
</evidence>
<dbReference type="InterPro" id="IPR006855">
    <property type="entry name" value="Vertebrate-like_GNAT_dom"/>
</dbReference>
<evidence type="ECO:0000259" key="3">
    <source>
        <dbReference type="PROSITE" id="PS51731"/>
    </source>
</evidence>
<keyword evidence="5" id="KW-1185">Reference proteome</keyword>
<reference evidence="4" key="1">
    <citation type="journal article" date="2019" name="PLoS Negl. Trop. Dis.">
        <title>Revisiting the worldwide diversity of Leptospira species in the environment.</title>
        <authorList>
            <person name="Vincent A.T."/>
            <person name="Schiettekatte O."/>
            <person name="Bourhy P."/>
            <person name="Veyrier F.J."/>
            <person name="Picardeau M."/>
        </authorList>
    </citation>
    <scope>NUCLEOTIDE SEQUENCE [LARGE SCALE GENOMIC DNA]</scope>
    <source>
        <strain evidence="4">201300427</strain>
    </source>
</reference>
<organism evidence="4 5">
    <name type="scientific">Leptospira idonii</name>
    <dbReference type="NCBI Taxonomy" id="1193500"/>
    <lineage>
        <taxon>Bacteria</taxon>
        <taxon>Pseudomonadati</taxon>
        <taxon>Spirochaetota</taxon>
        <taxon>Spirochaetia</taxon>
        <taxon>Leptospirales</taxon>
        <taxon>Leptospiraceae</taxon>
        <taxon>Leptospira</taxon>
    </lineage>
</organism>
<dbReference type="PROSITE" id="PS51731">
    <property type="entry name" value="GNAT_NAGS"/>
    <property type="match status" value="1"/>
</dbReference>
<dbReference type="Proteomes" id="UP000298058">
    <property type="component" value="Unassembled WGS sequence"/>
</dbReference>
<accession>A0A4R9M099</accession>
<evidence type="ECO:0000256" key="2">
    <source>
        <dbReference type="ARBA" id="ARBA00022679"/>
    </source>
</evidence>
<dbReference type="Pfam" id="PF04768">
    <property type="entry name" value="NAT"/>
    <property type="match status" value="1"/>
</dbReference>
<dbReference type="PANTHER" id="PTHR23342">
    <property type="entry name" value="N-ACETYLGLUTAMATE SYNTHASE"/>
    <property type="match status" value="1"/>
</dbReference>
<name>A0A4R9M099_9LEPT</name>
<dbReference type="OrthoDB" id="9803155at2"/>
<dbReference type="GO" id="GO:0005737">
    <property type="term" value="C:cytoplasm"/>
    <property type="evidence" value="ECO:0007669"/>
    <property type="project" value="InterPro"/>
</dbReference>
<comment type="pathway">
    <text evidence="1">Amino-acid biosynthesis; L-arginine biosynthesis; N(2)-acetyl-L-ornithine from L-glutamate: step 2/4.</text>
</comment>
<proteinExistence type="predicted"/>
<protein>
    <submittedName>
        <fullName evidence="4">Acetylglutamate kinase</fullName>
    </submittedName>
</protein>
<dbReference type="GO" id="GO:0006526">
    <property type="term" value="P:L-arginine biosynthetic process"/>
    <property type="evidence" value="ECO:0007669"/>
    <property type="project" value="InterPro"/>
</dbReference>
<comment type="caution">
    <text evidence="4">The sequence shown here is derived from an EMBL/GenBank/DDBJ whole genome shotgun (WGS) entry which is preliminary data.</text>
</comment>
<dbReference type="EMBL" id="RQHW01000047">
    <property type="protein sequence ID" value="TGN18649.1"/>
    <property type="molecule type" value="Genomic_DNA"/>
</dbReference>
<dbReference type="Gene3D" id="3.40.630.30">
    <property type="match status" value="1"/>
</dbReference>
<sequence>MNSKDILSRVFEITRDPRDGLLFLQEFKSLSPESFALLFADSETILESSEALFSDIKLLHQLDLFPVVVLEENSYHYLKLFFNTEHKSDGGESKFGIGFPFQIIVKRDDLLSDVKTSIEKKKIPILIWNPDKYSFVHFLEQTRAILKSNKIIIVDSNGPIRDEKTGKIVSMIAADSSLDEFQTKENLSPKEKQFLSLASHLVPSVSNPKFSVVLTYAYTLLRELFTVKGSGTLVKRKNKVGKYTDFHSVDSRKVFDLIESSFSKKLKPSFLESKFDLLYLEESYWACAWLQKTEFGHLLSKFAVNEIARGAGVGRDIWDLLLEENTPLFWRSKTNNNINKWYMQIAQGVEKDENWFYYWLGQDYKNIPGIIDYLKNLPEDFYPAPLI</sequence>
<dbReference type="GO" id="GO:0003991">
    <property type="term" value="F:acetylglutamate kinase activity"/>
    <property type="evidence" value="ECO:0007669"/>
    <property type="project" value="InterPro"/>
</dbReference>
<dbReference type="PANTHER" id="PTHR23342:SF0">
    <property type="entry name" value="N-ACETYLGLUTAMATE SYNTHASE, MITOCHONDRIAL"/>
    <property type="match status" value="1"/>
</dbReference>
<evidence type="ECO:0000256" key="1">
    <source>
        <dbReference type="ARBA" id="ARBA00004828"/>
    </source>
</evidence>